<evidence type="ECO:0000313" key="1">
    <source>
        <dbReference type="Proteomes" id="UP000887565"/>
    </source>
</evidence>
<reference evidence="2" key="1">
    <citation type="submission" date="2022-11" db="UniProtKB">
        <authorList>
            <consortium name="WormBaseParasite"/>
        </authorList>
    </citation>
    <scope>IDENTIFICATION</scope>
</reference>
<dbReference type="Proteomes" id="UP000887565">
    <property type="component" value="Unplaced"/>
</dbReference>
<name>A0A915KCN8_ROMCU</name>
<evidence type="ECO:0000313" key="2">
    <source>
        <dbReference type="WBParaSite" id="nRc.2.0.1.t36140-RA"/>
    </source>
</evidence>
<dbReference type="WBParaSite" id="nRc.2.0.1.t36140-RA">
    <property type="protein sequence ID" value="nRc.2.0.1.t36140-RA"/>
    <property type="gene ID" value="nRc.2.0.1.g36140"/>
</dbReference>
<protein>
    <submittedName>
        <fullName evidence="2">Uncharacterized protein</fullName>
    </submittedName>
</protein>
<dbReference type="AlphaFoldDB" id="A0A915KCN8"/>
<accession>A0A915KCN8</accession>
<keyword evidence="1" id="KW-1185">Reference proteome</keyword>
<sequence length="61" mass="6793">MLDKFFRYDKNLLEISDNSVLIRYSGISFDSDTICAEEQKSLIGSEGSPRGSLGQLDVIYG</sequence>
<organism evidence="1 2">
    <name type="scientific">Romanomermis culicivorax</name>
    <name type="common">Nematode worm</name>
    <dbReference type="NCBI Taxonomy" id="13658"/>
    <lineage>
        <taxon>Eukaryota</taxon>
        <taxon>Metazoa</taxon>
        <taxon>Ecdysozoa</taxon>
        <taxon>Nematoda</taxon>
        <taxon>Enoplea</taxon>
        <taxon>Dorylaimia</taxon>
        <taxon>Mermithida</taxon>
        <taxon>Mermithoidea</taxon>
        <taxon>Mermithidae</taxon>
        <taxon>Romanomermis</taxon>
    </lineage>
</organism>
<proteinExistence type="predicted"/>